<sequence>MTTETSPTADLLAFYRNNSPLTQVEVAQRVGYKPNVISMFKLGTSPIPIAKIPALSKVLEIDPQRFLRTALAEYHTEMLEVIESIYGQLLTENEAILLKRFRDDLPDDDALFIDSDAKYLAFENLLCVMGNKEAVGGPDCGDQAPRTTKAMPDFTAFERPAAPFSPGDEIAKILTLRDLGILSEAEFERLKSWVLKAS</sequence>
<protein>
    <recommendedName>
        <fullName evidence="1">HTH cro/C1-type domain-containing protein</fullName>
    </recommendedName>
</protein>
<reference evidence="2 3" key="1">
    <citation type="journal article" date="2020" name="Microorganisms">
        <title>Osmotic Adaptation and Compatible Solute Biosynthesis of Phototrophic Bacteria as Revealed from Genome Analyses.</title>
        <authorList>
            <person name="Imhoff J.F."/>
            <person name="Rahn T."/>
            <person name="Kunzel S."/>
            <person name="Keller A."/>
            <person name="Neulinger S.C."/>
        </authorList>
    </citation>
    <scope>NUCLEOTIDE SEQUENCE [LARGE SCALE GENOMIC DNA]</scope>
    <source>
        <strain evidence="2 3">DSM 25653</strain>
    </source>
</reference>
<keyword evidence="3" id="KW-1185">Reference proteome</keyword>
<dbReference type="InterPro" id="IPR010982">
    <property type="entry name" value="Lambda_DNA-bd_dom_sf"/>
</dbReference>
<comment type="caution">
    <text evidence="2">The sequence shown here is derived from an EMBL/GenBank/DDBJ whole genome shotgun (WGS) entry which is preliminary data.</text>
</comment>
<dbReference type="InterPro" id="IPR001387">
    <property type="entry name" value="Cro/C1-type_HTH"/>
</dbReference>
<gene>
    <name evidence="2" type="ORF">CKO42_13060</name>
</gene>
<dbReference type="RefSeq" id="WP_200244649.1">
    <property type="nucleotide sequence ID" value="NZ_NRRY01000020.1"/>
</dbReference>
<feature type="domain" description="HTH cro/C1-type" evidence="1">
    <location>
        <begin position="12"/>
        <end position="66"/>
    </location>
</feature>
<accession>A0A9X1B530</accession>
<dbReference type="Gene3D" id="1.10.260.40">
    <property type="entry name" value="lambda repressor-like DNA-binding domains"/>
    <property type="match status" value="1"/>
</dbReference>
<dbReference type="CDD" id="cd00093">
    <property type="entry name" value="HTH_XRE"/>
    <property type="match status" value="1"/>
</dbReference>
<dbReference type="EMBL" id="NRRY01000020">
    <property type="protein sequence ID" value="MBK1619351.1"/>
    <property type="molecule type" value="Genomic_DNA"/>
</dbReference>
<dbReference type="SMART" id="SM00530">
    <property type="entry name" value="HTH_XRE"/>
    <property type="match status" value="1"/>
</dbReference>
<evidence type="ECO:0000313" key="3">
    <source>
        <dbReference type="Proteomes" id="UP001138768"/>
    </source>
</evidence>
<proteinExistence type="predicted"/>
<organism evidence="2 3">
    <name type="scientific">Lamprobacter modestohalophilus</name>
    <dbReference type="NCBI Taxonomy" id="1064514"/>
    <lineage>
        <taxon>Bacteria</taxon>
        <taxon>Pseudomonadati</taxon>
        <taxon>Pseudomonadota</taxon>
        <taxon>Gammaproteobacteria</taxon>
        <taxon>Chromatiales</taxon>
        <taxon>Chromatiaceae</taxon>
        <taxon>Lamprobacter</taxon>
    </lineage>
</organism>
<dbReference type="AlphaFoldDB" id="A0A9X1B530"/>
<dbReference type="PROSITE" id="PS50943">
    <property type="entry name" value="HTH_CROC1"/>
    <property type="match status" value="1"/>
</dbReference>
<dbReference type="Proteomes" id="UP001138768">
    <property type="component" value="Unassembled WGS sequence"/>
</dbReference>
<dbReference type="GO" id="GO:0003677">
    <property type="term" value="F:DNA binding"/>
    <property type="evidence" value="ECO:0007669"/>
    <property type="project" value="InterPro"/>
</dbReference>
<evidence type="ECO:0000259" key="1">
    <source>
        <dbReference type="PROSITE" id="PS50943"/>
    </source>
</evidence>
<evidence type="ECO:0000313" key="2">
    <source>
        <dbReference type="EMBL" id="MBK1619351.1"/>
    </source>
</evidence>
<dbReference type="SUPFAM" id="SSF47413">
    <property type="entry name" value="lambda repressor-like DNA-binding domains"/>
    <property type="match status" value="1"/>
</dbReference>
<name>A0A9X1B530_9GAMM</name>